<keyword evidence="2" id="KW-0472">Membrane</keyword>
<gene>
    <name evidence="3" type="ORF">H1164_10550</name>
</gene>
<organism evidence="3 4">
    <name type="scientific">Thermoactinomyces daqus</name>
    <dbReference type="NCBI Taxonomy" id="1329516"/>
    <lineage>
        <taxon>Bacteria</taxon>
        <taxon>Bacillati</taxon>
        <taxon>Bacillota</taxon>
        <taxon>Bacilli</taxon>
        <taxon>Bacillales</taxon>
        <taxon>Thermoactinomycetaceae</taxon>
        <taxon>Thermoactinomyces</taxon>
    </lineage>
</organism>
<proteinExistence type="predicted"/>
<reference evidence="3 4" key="1">
    <citation type="submission" date="2020-07" db="EMBL/GenBank/DDBJ databases">
        <authorList>
            <person name="Feng H."/>
        </authorList>
    </citation>
    <scope>NUCLEOTIDE SEQUENCE [LARGE SCALE GENOMIC DNA]</scope>
    <source>
        <strain evidence="4">s-11</strain>
    </source>
</reference>
<protein>
    <submittedName>
        <fullName evidence="3">Uncharacterized protein</fullName>
    </submittedName>
</protein>
<keyword evidence="2" id="KW-1133">Transmembrane helix</keyword>
<name>A0A7W1XB23_9BACL</name>
<feature type="transmembrane region" description="Helical" evidence="2">
    <location>
        <begin position="216"/>
        <end position="235"/>
    </location>
</feature>
<feature type="compositionally biased region" description="Acidic residues" evidence="1">
    <location>
        <begin position="183"/>
        <end position="194"/>
    </location>
</feature>
<evidence type="ECO:0000313" key="4">
    <source>
        <dbReference type="Proteomes" id="UP000530514"/>
    </source>
</evidence>
<sequence>MIWLQSAFTSMPGLDVPNGLNVEGSWTYVDLVTKEAFRYAADRDVAFAKIGNQPGRVKSTVQFDGIIGPGHYLLQASCPFIREGIKAAVSPDNDAIRVTGRLLYGNSAKGDWLFTLVDSKGKPAASALVSRQSTPEVSYVFHDLAPGQYKALIRFAGTVDGKKRILKDSLGFQAGQSPSPNPEPDDPGMTEPDDTVTPPAAPPVSPDPFFNAQVRLLIALAVAIVVGVVVWVWVYKKL</sequence>
<keyword evidence="2" id="KW-0812">Transmembrane</keyword>
<evidence type="ECO:0000313" key="3">
    <source>
        <dbReference type="EMBL" id="MBA4543335.1"/>
    </source>
</evidence>
<comment type="caution">
    <text evidence="3">The sequence shown here is derived from an EMBL/GenBank/DDBJ whole genome shotgun (WGS) entry which is preliminary data.</text>
</comment>
<evidence type="ECO:0000256" key="1">
    <source>
        <dbReference type="SAM" id="MobiDB-lite"/>
    </source>
</evidence>
<dbReference type="EMBL" id="JACEIP010000014">
    <property type="protein sequence ID" value="MBA4543335.1"/>
    <property type="molecule type" value="Genomic_DNA"/>
</dbReference>
<feature type="region of interest" description="Disordered" evidence="1">
    <location>
        <begin position="171"/>
        <end position="204"/>
    </location>
</feature>
<accession>A0A7W1XB23</accession>
<dbReference type="Proteomes" id="UP000530514">
    <property type="component" value="Unassembled WGS sequence"/>
</dbReference>
<dbReference type="AlphaFoldDB" id="A0A7W1XB23"/>
<dbReference type="RefSeq" id="WP_152568489.1">
    <property type="nucleotide sequence ID" value="NZ_JACEIP010000014.1"/>
</dbReference>
<keyword evidence="4" id="KW-1185">Reference proteome</keyword>
<dbReference type="OrthoDB" id="2986953at2"/>
<evidence type="ECO:0000256" key="2">
    <source>
        <dbReference type="SAM" id="Phobius"/>
    </source>
</evidence>